<dbReference type="PROSITE" id="PS50102">
    <property type="entry name" value="RRM"/>
    <property type="match status" value="1"/>
</dbReference>
<comment type="caution">
    <text evidence="5">The sequence shown here is derived from an EMBL/GenBank/DDBJ whole genome shotgun (WGS) entry which is preliminary data.</text>
</comment>
<protein>
    <submittedName>
        <fullName evidence="5">Polypyrimidine tract-binding protein 1</fullName>
    </submittedName>
</protein>
<keyword evidence="3" id="KW-0472">Membrane</keyword>
<feature type="non-terminal residue" evidence="5">
    <location>
        <position position="1"/>
    </location>
</feature>
<evidence type="ECO:0000313" key="6">
    <source>
        <dbReference type="Proteomes" id="UP001219518"/>
    </source>
</evidence>
<dbReference type="InterPro" id="IPR012677">
    <property type="entry name" value="Nucleotide-bd_a/b_plait_sf"/>
</dbReference>
<dbReference type="EMBL" id="JAHWGI010000935">
    <property type="protein sequence ID" value="KAK3918330.1"/>
    <property type="molecule type" value="Genomic_DNA"/>
</dbReference>
<keyword evidence="3" id="KW-1133">Transmembrane helix</keyword>
<reference evidence="5" key="2">
    <citation type="journal article" date="2023" name="BMC Genomics">
        <title>Pest status, molecular evolution, and epigenetic factors derived from the genome assembly of Frankliniella fusca, a thysanopteran phytovirus vector.</title>
        <authorList>
            <person name="Catto M.A."/>
            <person name="Labadie P.E."/>
            <person name="Jacobson A.L."/>
            <person name="Kennedy G.G."/>
            <person name="Srinivasan R."/>
            <person name="Hunt B.G."/>
        </authorList>
    </citation>
    <scope>NUCLEOTIDE SEQUENCE</scope>
    <source>
        <strain evidence="5">PL_HMW_Pooled</strain>
    </source>
</reference>
<dbReference type="InterPro" id="IPR035979">
    <property type="entry name" value="RBD_domain_sf"/>
</dbReference>
<accession>A0AAE1HD50</accession>
<gene>
    <name evidence="5" type="ORF">KUF71_000902</name>
</gene>
<evidence type="ECO:0000256" key="3">
    <source>
        <dbReference type="SAM" id="Phobius"/>
    </source>
</evidence>
<evidence type="ECO:0000256" key="1">
    <source>
        <dbReference type="ARBA" id="ARBA00022884"/>
    </source>
</evidence>
<keyword evidence="3" id="KW-0812">Transmembrane</keyword>
<proteinExistence type="predicted"/>
<dbReference type="GO" id="GO:0003723">
    <property type="term" value="F:RNA binding"/>
    <property type="evidence" value="ECO:0007669"/>
    <property type="project" value="UniProtKB-UniRule"/>
</dbReference>
<organism evidence="5 6">
    <name type="scientific">Frankliniella fusca</name>
    <dbReference type="NCBI Taxonomy" id="407009"/>
    <lineage>
        <taxon>Eukaryota</taxon>
        <taxon>Metazoa</taxon>
        <taxon>Ecdysozoa</taxon>
        <taxon>Arthropoda</taxon>
        <taxon>Hexapoda</taxon>
        <taxon>Insecta</taxon>
        <taxon>Pterygota</taxon>
        <taxon>Neoptera</taxon>
        <taxon>Paraneoptera</taxon>
        <taxon>Thysanoptera</taxon>
        <taxon>Terebrantia</taxon>
        <taxon>Thripoidea</taxon>
        <taxon>Thripidae</taxon>
        <taxon>Frankliniella</taxon>
    </lineage>
</organism>
<name>A0AAE1HD50_9NEOP</name>
<evidence type="ECO:0000313" key="5">
    <source>
        <dbReference type="EMBL" id="KAK3918330.1"/>
    </source>
</evidence>
<dbReference type="Gene3D" id="3.30.70.330">
    <property type="match status" value="1"/>
</dbReference>
<keyword evidence="6" id="KW-1185">Reference proteome</keyword>
<sequence length="242" mass="27651">KDDEEDVVTEIKSAINVVNINDNDENHSVVASEKNKDDHVQVLCVHDFGASKFIFNSIYAIFSLCGTIKCMKVNHLEDVVYILMNGEETALNVLGTLNYRYCGPYKLRLSIISMKINDMTVSSVEEVNSTGINYESMCNRHLVRRNLPDLYPPTNKLYVCNISLEVSEDDLRRHFKNCGFNVYEVTLMENIKVAKQYAYVKFGCISVAIHALMLLHYSSLKGENIYLSFAPYINKTRLEEVH</sequence>
<feature type="transmembrane region" description="Helical" evidence="3">
    <location>
        <begin position="198"/>
        <end position="217"/>
    </location>
</feature>
<evidence type="ECO:0000259" key="4">
    <source>
        <dbReference type="PROSITE" id="PS50102"/>
    </source>
</evidence>
<dbReference type="SMART" id="SM00360">
    <property type="entry name" value="RRM"/>
    <property type="match status" value="1"/>
</dbReference>
<dbReference type="CDD" id="cd00590">
    <property type="entry name" value="RRM_SF"/>
    <property type="match status" value="1"/>
</dbReference>
<dbReference type="AlphaFoldDB" id="A0AAE1HD50"/>
<reference evidence="5" key="1">
    <citation type="submission" date="2021-07" db="EMBL/GenBank/DDBJ databases">
        <authorList>
            <person name="Catto M.A."/>
            <person name="Jacobson A."/>
            <person name="Kennedy G."/>
            <person name="Labadie P."/>
            <person name="Hunt B.G."/>
            <person name="Srinivasan R."/>
        </authorList>
    </citation>
    <scope>NUCLEOTIDE SEQUENCE</scope>
    <source>
        <strain evidence="5">PL_HMW_Pooled</strain>
        <tissue evidence="5">Head</tissue>
    </source>
</reference>
<evidence type="ECO:0000256" key="2">
    <source>
        <dbReference type="PROSITE-ProRule" id="PRU00176"/>
    </source>
</evidence>
<dbReference type="Pfam" id="PF00076">
    <property type="entry name" value="RRM_1"/>
    <property type="match status" value="1"/>
</dbReference>
<feature type="domain" description="RRM" evidence="4">
    <location>
        <begin position="155"/>
        <end position="232"/>
    </location>
</feature>
<keyword evidence="1 2" id="KW-0694">RNA-binding</keyword>
<dbReference type="Proteomes" id="UP001219518">
    <property type="component" value="Unassembled WGS sequence"/>
</dbReference>
<dbReference type="SUPFAM" id="SSF54928">
    <property type="entry name" value="RNA-binding domain, RBD"/>
    <property type="match status" value="1"/>
</dbReference>
<dbReference type="InterPro" id="IPR000504">
    <property type="entry name" value="RRM_dom"/>
</dbReference>